<keyword evidence="1" id="KW-0812">Transmembrane</keyword>
<sequence>MNAIIQYILAFSALTIALVYLFKTFVWWPKKRTNKSCGNDDCGCH</sequence>
<organism evidence="2 3">
    <name type="scientific">Winogradskyella vincentii</name>
    <dbReference type="NCBI Taxonomy" id="2877122"/>
    <lineage>
        <taxon>Bacteria</taxon>
        <taxon>Pseudomonadati</taxon>
        <taxon>Bacteroidota</taxon>
        <taxon>Flavobacteriia</taxon>
        <taxon>Flavobacteriales</taxon>
        <taxon>Flavobacteriaceae</taxon>
        <taxon>Winogradskyella</taxon>
    </lineage>
</organism>
<gene>
    <name evidence="2" type="ORF">LBV24_03570</name>
</gene>
<proteinExistence type="predicted"/>
<keyword evidence="1" id="KW-0472">Membrane</keyword>
<evidence type="ECO:0000256" key="1">
    <source>
        <dbReference type="SAM" id="Phobius"/>
    </source>
</evidence>
<accession>A0ABS7XXB3</accession>
<dbReference type="Proteomes" id="UP001198402">
    <property type="component" value="Unassembled WGS sequence"/>
</dbReference>
<dbReference type="EMBL" id="JAIUJS010000002">
    <property type="protein sequence ID" value="MCA0152281.1"/>
    <property type="molecule type" value="Genomic_DNA"/>
</dbReference>
<feature type="transmembrane region" description="Helical" evidence="1">
    <location>
        <begin position="6"/>
        <end position="26"/>
    </location>
</feature>
<protein>
    <submittedName>
        <fullName evidence="2">FeoB-associated Cys-rich membrane protein</fullName>
    </submittedName>
</protein>
<comment type="caution">
    <text evidence="2">The sequence shown here is derived from an EMBL/GenBank/DDBJ whole genome shotgun (WGS) entry which is preliminary data.</text>
</comment>
<name>A0ABS7XXB3_9FLAO</name>
<reference evidence="3" key="1">
    <citation type="submission" date="2023-07" db="EMBL/GenBank/DDBJ databases">
        <authorList>
            <person name="Yue Y."/>
        </authorList>
    </citation>
    <scope>NUCLEOTIDE SEQUENCE [LARGE SCALE GENOMIC DNA]</scope>
    <source>
        <strain evidence="3">2Y89</strain>
    </source>
</reference>
<evidence type="ECO:0000313" key="3">
    <source>
        <dbReference type="Proteomes" id="UP001198402"/>
    </source>
</evidence>
<keyword evidence="3" id="KW-1185">Reference proteome</keyword>
<dbReference type="RefSeq" id="WP_224477224.1">
    <property type="nucleotide sequence ID" value="NZ_JAIUJS010000002.1"/>
</dbReference>
<keyword evidence="1" id="KW-1133">Transmembrane helix</keyword>
<evidence type="ECO:0000313" key="2">
    <source>
        <dbReference type="EMBL" id="MCA0152281.1"/>
    </source>
</evidence>